<evidence type="ECO:0000313" key="3">
    <source>
        <dbReference type="Proteomes" id="UP000433945"/>
    </source>
</evidence>
<dbReference type="EMBL" id="WOWP01000022">
    <property type="protein sequence ID" value="MUV03481.1"/>
    <property type="molecule type" value="Genomic_DNA"/>
</dbReference>
<reference evidence="2 3" key="1">
    <citation type="submission" date="2019-12" db="EMBL/GenBank/DDBJ databases">
        <authorList>
            <person name="Sun J.-Q."/>
        </authorList>
    </citation>
    <scope>NUCLEOTIDE SEQUENCE [LARGE SCALE GENOMIC DNA]</scope>
    <source>
        <strain evidence="2 3">JCM 17928</strain>
    </source>
</reference>
<dbReference type="OrthoDB" id="679284at2"/>
<dbReference type="RefSeq" id="WP_157482511.1">
    <property type="nucleotide sequence ID" value="NZ_WOWP01000022.1"/>
</dbReference>
<protein>
    <recommendedName>
        <fullName evidence="1">DinB-like domain-containing protein</fullName>
    </recommendedName>
</protein>
<sequence>MEAIISQLEKSFNETTQLLSQFSQEEINTIPFKDSWTAAQVGCHLLKSGTGTDNILTESTHPVDRAPDENAENLKKLFLNFENKMQAPDFIIPEDKIYNKEELIFSLKELTKKTIEAARKSNLSQTTSLPDIHPLKGMSKLEMIHFLTYHTMRHNNQIKNIKTSLNV</sequence>
<comment type="caution">
    <text evidence="2">The sequence shown here is derived from an EMBL/GenBank/DDBJ whole genome shotgun (WGS) entry which is preliminary data.</text>
</comment>
<evidence type="ECO:0000313" key="2">
    <source>
        <dbReference type="EMBL" id="MUV03481.1"/>
    </source>
</evidence>
<dbReference type="InterPro" id="IPR034660">
    <property type="entry name" value="DinB/YfiT-like"/>
</dbReference>
<evidence type="ECO:0000259" key="1">
    <source>
        <dbReference type="Pfam" id="PF12867"/>
    </source>
</evidence>
<dbReference type="InterPro" id="IPR024775">
    <property type="entry name" value="DinB-like"/>
</dbReference>
<gene>
    <name evidence="2" type="ORF">GN157_07145</name>
</gene>
<dbReference type="Pfam" id="PF12867">
    <property type="entry name" value="DinB_2"/>
    <property type="match status" value="1"/>
</dbReference>
<proteinExistence type="predicted"/>
<accession>A0A6N8HAK5</accession>
<dbReference type="Proteomes" id="UP000433945">
    <property type="component" value="Unassembled WGS sequence"/>
</dbReference>
<dbReference type="AlphaFoldDB" id="A0A6N8HAK5"/>
<dbReference type="Gene3D" id="1.20.120.450">
    <property type="entry name" value="dinb family like domain"/>
    <property type="match status" value="1"/>
</dbReference>
<organism evidence="2 3">
    <name type="scientific">Flavobacterium rakeshii</name>
    <dbReference type="NCBI Taxonomy" id="1038845"/>
    <lineage>
        <taxon>Bacteria</taxon>
        <taxon>Pseudomonadati</taxon>
        <taxon>Bacteroidota</taxon>
        <taxon>Flavobacteriia</taxon>
        <taxon>Flavobacteriales</taxon>
        <taxon>Flavobacteriaceae</taxon>
        <taxon>Flavobacterium</taxon>
    </lineage>
</organism>
<keyword evidence="3" id="KW-1185">Reference proteome</keyword>
<name>A0A6N8HAK5_9FLAO</name>
<feature type="domain" description="DinB-like" evidence="1">
    <location>
        <begin position="7"/>
        <end position="158"/>
    </location>
</feature>
<dbReference type="SUPFAM" id="SSF109854">
    <property type="entry name" value="DinB/YfiT-like putative metalloenzymes"/>
    <property type="match status" value="1"/>
</dbReference>